<accession>A0A0P0VRM5</accession>
<proteinExistence type="predicted"/>
<dbReference type="InParanoid" id="A0A0P0VRM5"/>
<dbReference type="AlphaFoldDB" id="A0A0P0VRM5"/>
<sequence length="126" mass="14942">MSTVLRLVKYGRRCILLSRRVWFCPRVLQLRMRHRSRSKNLCCVLRGRTSSSLWQMQEGAPIPFYAHALLKVITWNSLLGCATGRIRHRSLSRHRNLWCRLLRCSWCCGCSDQAIQRLKSEQDYYI</sequence>
<keyword evidence="2" id="KW-1185">Reference proteome</keyword>
<protein>
    <submittedName>
        <fullName evidence="1">Os02g0831000 protein</fullName>
    </submittedName>
</protein>
<reference evidence="1 2" key="3">
    <citation type="journal article" date="2013" name="Rice">
        <title>Improvement of the Oryza sativa Nipponbare reference genome using next generation sequence and optical map data.</title>
        <authorList>
            <person name="Kawahara Y."/>
            <person name="de la Bastide M."/>
            <person name="Hamilton J.P."/>
            <person name="Kanamori H."/>
            <person name="McCombie W.R."/>
            <person name="Ouyang S."/>
            <person name="Schwartz D.C."/>
            <person name="Tanaka T."/>
            <person name="Wu J."/>
            <person name="Zhou S."/>
            <person name="Childs K.L."/>
            <person name="Davidson R.M."/>
            <person name="Lin H."/>
            <person name="Quesada-Ocampo L."/>
            <person name="Vaillancourt B."/>
            <person name="Sakai H."/>
            <person name="Lee S.S."/>
            <person name="Kim J."/>
            <person name="Numa H."/>
            <person name="Itoh T."/>
            <person name="Buell C.R."/>
            <person name="Matsumoto T."/>
        </authorList>
    </citation>
    <scope>NUCLEOTIDE SEQUENCE [LARGE SCALE GENOMIC DNA]</scope>
    <source>
        <strain evidence="2">cv. Nipponbare</strain>
    </source>
</reference>
<dbReference type="Gramene" id="Os02t0831000-00">
    <property type="protein sequence ID" value="Os02t0831000-00"/>
    <property type="gene ID" value="Os02g0831000"/>
</dbReference>
<evidence type="ECO:0000313" key="1">
    <source>
        <dbReference type="EMBL" id="BAS81751.1"/>
    </source>
</evidence>
<reference evidence="2" key="1">
    <citation type="journal article" date="2005" name="Nature">
        <title>The map-based sequence of the rice genome.</title>
        <authorList>
            <consortium name="International rice genome sequencing project (IRGSP)"/>
            <person name="Matsumoto T."/>
            <person name="Wu J."/>
            <person name="Kanamori H."/>
            <person name="Katayose Y."/>
            <person name="Fujisawa M."/>
            <person name="Namiki N."/>
            <person name="Mizuno H."/>
            <person name="Yamamoto K."/>
            <person name="Antonio B.A."/>
            <person name="Baba T."/>
            <person name="Sakata K."/>
            <person name="Nagamura Y."/>
            <person name="Aoki H."/>
            <person name="Arikawa K."/>
            <person name="Arita K."/>
            <person name="Bito T."/>
            <person name="Chiden Y."/>
            <person name="Fujitsuka N."/>
            <person name="Fukunaka R."/>
            <person name="Hamada M."/>
            <person name="Harada C."/>
            <person name="Hayashi A."/>
            <person name="Hijishita S."/>
            <person name="Honda M."/>
            <person name="Hosokawa S."/>
            <person name="Ichikawa Y."/>
            <person name="Idonuma A."/>
            <person name="Iijima M."/>
            <person name="Ikeda M."/>
            <person name="Ikeno M."/>
            <person name="Ito K."/>
            <person name="Ito S."/>
            <person name="Ito T."/>
            <person name="Ito Y."/>
            <person name="Ito Y."/>
            <person name="Iwabuchi A."/>
            <person name="Kamiya K."/>
            <person name="Karasawa W."/>
            <person name="Kurita K."/>
            <person name="Katagiri S."/>
            <person name="Kikuta A."/>
            <person name="Kobayashi H."/>
            <person name="Kobayashi N."/>
            <person name="Machita K."/>
            <person name="Maehara T."/>
            <person name="Masukawa M."/>
            <person name="Mizubayashi T."/>
            <person name="Mukai Y."/>
            <person name="Nagasaki H."/>
            <person name="Nagata Y."/>
            <person name="Naito S."/>
            <person name="Nakashima M."/>
            <person name="Nakama Y."/>
            <person name="Nakamichi Y."/>
            <person name="Nakamura M."/>
            <person name="Meguro A."/>
            <person name="Negishi M."/>
            <person name="Ohta I."/>
            <person name="Ohta T."/>
            <person name="Okamoto M."/>
            <person name="Ono N."/>
            <person name="Saji S."/>
            <person name="Sakaguchi M."/>
            <person name="Sakai K."/>
            <person name="Shibata M."/>
            <person name="Shimokawa T."/>
            <person name="Song J."/>
            <person name="Takazaki Y."/>
            <person name="Terasawa K."/>
            <person name="Tsugane M."/>
            <person name="Tsuji K."/>
            <person name="Ueda S."/>
            <person name="Waki K."/>
            <person name="Yamagata H."/>
            <person name="Yamamoto M."/>
            <person name="Yamamoto S."/>
            <person name="Yamane H."/>
            <person name="Yoshiki S."/>
            <person name="Yoshihara R."/>
            <person name="Yukawa K."/>
            <person name="Zhong H."/>
            <person name="Yano M."/>
            <person name="Yuan Q."/>
            <person name="Ouyang S."/>
            <person name="Liu J."/>
            <person name="Jones K.M."/>
            <person name="Gansberger K."/>
            <person name="Moffat K."/>
            <person name="Hill J."/>
            <person name="Bera J."/>
            <person name="Fadrosh D."/>
            <person name="Jin S."/>
            <person name="Johri S."/>
            <person name="Kim M."/>
            <person name="Overton L."/>
            <person name="Reardon M."/>
            <person name="Tsitrin T."/>
            <person name="Vuong H."/>
            <person name="Weaver B."/>
            <person name="Ciecko A."/>
            <person name="Tallon L."/>
            <person name="Jackson J."/>
            <person name="Pai G."/>
            <person name="Aken S.V."/>
            <person name="Utterback T."/>
            <person name="Reidmuller S."/>
            <person name="Feldblyum T."/>
            <person name="Hsiao J."/>
            <person name="Zismann V."/>
            <person name="Iobst S."/>
            <person name="de Vazeille A.R."/>
            <person name="Buell C.R."/>
            <person name="Ying K."/>
            <person name="Li Y."/>
            <person name="Lu T."/>
            <person name="Huang Y."/>
            <person name="Zhao Q."/>
            <person name="Feng Q."/>
            <person name="Zhang L."/>
            <person name="Zhu J."/>
            <person name="Weng Q."/>
            <person name="Mu J."/>
            <person name="Lu Y."/>
            <person name="Fan D."/>
            <person name="Liu Y."/>
            <person name="Guan J."/>
            <person name="Zhang Y."/>
            <person name="Yu S."/>
            <person name="Liu X."/>
            <person name="Zhang Y."/>
            <person name="Hong G."/>
            <person name="Han B."/>
            <person name="Choisne N."/>
            <person name="Demange N."/>
            <person name="Orjeda G."/>
            <person name="Samain S."/>
            <person name="Cattolico L."/>
            <person name="Pelletier E."/>
            <person name="Couloux A."/>
            <person name="Segurens B."/>
            <person name="Wincker P."/>
            <person name="D'Hont A."/>
            <person name="Scarpelli C."/>
            <person name="Weissenbach J."/>
            <person name="Salanoubat M."/>
            <person name="Quetier F."/>
            <person name="Yu Y."/>
            <person name="Kim H.R."/>
            <person name="Rambo T."/>
            <person name="Currie J."/>
            <person name="Collura K."/>
            <person name="Luo M."/>
            <person name="Yang T."/>
            <person name="Ammiraju J.S.S."/>
            <person name="Engler F."/>
            <person name="Soderlund C."/>
            <person name="Wing R.A."/>
            <person name="Palmer L.E."/>
            <person name="de la Bastide M."/>
            <person name="Spiegel L."/>
            <person name="Nascimento L."/>
            <person name="Zutavern T."/>
            <person name="O'Shaughnessy A."/>
            <person name="Dike S."/>
            <person name="Dedhia N."/>
            <person name="Preston R."/>
            <person name="Balija V."/>
            <person name="McCombie W.R."/>
            <person name="Chow T."/>
            <person name="Chen H."/>
            <person name="Chung M."/>
            <person name="Chen C."/>
            <person name="Shaw J."/>
            <person name="Wu H."/>
            <person name="Hsiao K."/>
            <person name="Chao Y."/>
            <person name="Chu M."/>
            <person name="Cheng C."/>
            <person name="Hour A."/>
            <person name="Lee P."/>
            <person name="Lin S."/>
            <person name="Lin Y."/>
            <person name="Liou J."/>
            <person name="Liu S."/>
            <person name="Hsing Y."/>
            <person name="Raghuvanshi S."/>
            <person name="Mohanty A."/>
            <person name="Bharti A.K."/>
            <person name="Gaur A."/>
            <person name="Gupta V."/>
            <person name="Kumar D."/>
            <person name="Ravi V."/>
            <person name="Vij S."/>
            <person name="Kapur A."/>
            <person name="Khurana P."/>
            <person name="Khurana P."/>
            <person name="Khurana J.P."/>
            <person name="Tyagi A.K."/>
            <person name="Gaikwad K."/>
            <person name="Singh A."/>
            <person name="Dalal V."/>
            <person name="Srivastava S."/>
            <person name="Dixit A."/>
            <person name="Pal A.K."/>
            <person name="Ghazi I.A."/>
            <person name="Yadav M."/>
            <person name="Pandit A."/>
            <person name="Bhargava A."/>
            <person name="Sureshbabu K."/>
            <person name="Batra K."/>
            <person name="Sharma T.R."/>
            <person name="Mohapatra T."/>
            <person name="Singh N.K."/>
            <person name="Messing J."/>
            <person name="Nelson A.B."/>
            <person name="Fuks G."/>
            <person name="Kavchok S."/>
            <person name="Keizer G."/>
            <person name="Linton E."/>
            <person name="Llaca V."/>
            <person name="Song R."/>
            <person name="Tanyolac B."/>
            <person name="Young S."/>
            <person name="Ho-Il K."/>
            <person name="Hahn J.H."/>
            <person name="Sangsakoo G."/>
            <person name="Vanavichit A."/>
            <person name="de Mattos Luiz.A.T."/>
            <person name="Zimmer P.D."/>
            <person name="Malone G."/>
            <person name="Dellagostin O."/>
            <person name="de Oliveira A.C."/>
            <person name="Bevan M."/>
            <person name="Bancroft I."/>
            <person name="Minx P."/>
            <person name="Cordum H."/>
            <person name="Wilson R."/>
            <person name="Cheng Z."/>
            <person name="Jin W."/>
            <person name="Jiang J."/>
            <person name="Leong S.A."/>
            <person name="Iwama H."/>
            <person name="Gojobori T."/>
            <person name="Itoh T."/>
            <person name="Niimura Y."/>
            <person name="Fujii Y."/>
            <person name="Habara T."/>
            <person name="Sakai H."/>
            <person name="Sato Y."/>
            <person name="Wilson G."/>
            <person name="Kumar K."/>
            <person name="McCouch S."/>
            <person name="Juretic N."/>
            <person name="Hoen D."/>
            <person name="Wright S."/>
            <person name="Bruskiewich R."/>
            <person name="Bureau T."/>
            <person name="Miyao A."/>
            <person name="Hirochika H."/>
            <person name="Nishikawa T."/>
            <person name="Kadowaki K."/>
            <person name="Sugiura M."/>
            <person name="Burr B."/>
            <person name="Sasaki T."/>
        </authorList>
    </citation>
    <scope>NUCLEOTIDE SEQUENCE [LARGE SCALE GENOMIC DNA]</scope>
    <source>
        <strain evidence="2">cv. Nipponbare</strain>
    </source>
</reference>
<name>A0A0P0VRM5_ORYSJ</name>
<organism evidence="1 2">
    <name type="scientific">Oryza sativa subsp. japonica</name>
    <name type="common">Rice</name>
    <dbReference type="NCBI Taxonomy" id="39947"/>
    <lineage>
        <taxon>Eukaryota</taxon>
        <taxon>Viridiplantae</taxon>
        <taxon>Streptophyta</taxon>
        <taxon>Embryophyta</taxon>
        <taxon>Tracheophyta</taxon>
        <taxon>Spermatophyta</taxon>
        <taxon>Magnoliopsida</taxon>
        <taxon>Liliopsida</taxon>
        <taxon>Poales</taxon>
        <taxon>Poaceae</taxon>
        <taxon>BOP clade</taxon>
        <taxon>Oryzoideae</taxon>
        <taxon>Oryzeae</taxon>
        <taxon>Oryzinae</taxon>
        <taxon>Oryza</taxon>
        <taxon>Oryza sativa</taxon>
    </lineage>
</organism>
<dbReference type="EMBL" id="AP014958">
    <property type="protein sequence ID" value="BAS81751.1"/>
    <property type="molecule type" value="Genomic_DNA"/>
</dbReference>
<gene>
    <name evidence="1" type="ordered locus">Os02g0831000</name>
    <name evidence="1" type="ORF">OSNPB_020831000</name>
</gene>
<evidence type="ECO:0000313" key="2">
    <source>
        <dbReference type="Proteomes" id="UP000059680"/>
    </source>
</evidence>
<reference evidence="1 2" key="2">
    <citation type="journal article" date="2013" name="Plant Cell Physiol.">
        <title>Rice Annotation Project Database (RAP-DB): an integrative and interactive database for rice genomics.</title>
        <authorList>
            <person name="Sakai H."/>
            <person name="Lee S.S."/>
            <person name="Tanaka T."/>
            <person name="Numa H."/>
            <person name="Kim J."/>
            <person name="Kawahara Y."/>
            <person name="Wakimoto H."/>
            <person name="Yang C.C."/>
            <person name="Iwamoto M."/>
            <person name="Abe T."/>
            <person name="Yamada Y."/>
            <person name="Muto A."/>
            <person name="Inokuchi H."/>
            <person name="Ikemura T."/>
            <person name="Matsumoto T."/>
            <person name="Sasaki T."/>
            <person name="Itoh T."/>
        </authorList>
    </citation>
    <scope>NUCLEOTIDE SEQUENCE [LARGE SCALE GENOMIC DNA]</scope>
    <source>
        <strain evidence="2">cv. Nipponbare</strain>
    </source>
</reference>
<dbReference type="Proteomes" id="UP000059680">
    <property type="component" value="Chromosome 2"/>
</dbReference>
<dbReference type="PaxDb" id="39947-A0A0P0VRM5"/>